<dbReference type="Pfam" id="PF01527">
    <property type="entry name" value="HTH_Tnp_1"/>
    <property type="match status" value="1"/>
</dbReference>
<accession>A0A9Q9DDQ4</accession>
<dbReference type="InterPro" id="IPR010921">
    <property type="entry name" value="Trp_repressor/repl_initiator"/>
</dbReference>
<proteinExistence type="predicted"/>
<evidence type="ECO:0000256" key="1">
    <source>
        <dbReference type="SAM" id="MobiDB-lite"/>
    </source>
</evidence>
<dbReference type="GO" id="GO:0043565">
    <property type="term" value="F:sequence-specific DNA binding"/>
    <property type="evidence" value="ECO:0007669"/>
    <property type="project" value="InterPro"/>
</dbReference>
<dbReference type="SUPFAM" id="SSF48295">
    <property type="entry name" value="TrpR-like"/>
    <property type="match status" value="1"/>
</dbReference>
<dbReference type="PANTHER" id="PTHR37936:SF3">
    <property type="entry name" value="TRANSPOSASE INSC FOR INSERTION ELEMENT IS2A-RELATED"/>
    <property type="match status" value="1"/>
</dbReference>
<dbReference type="RefSeq" id="WP_246802101.1">
    <property type="nucleotide sequence ID" value="NZ_CP098809.1"/>
</dbReference>
<evidence type="ECO:0000313" key="3">
    <source>
        <dbReference type="Proteomes" id="UP001055460"/>
    </source>
</evidence>
<protein>
    <submittedName>
        <fullName evidence="2">Transposase</fullName>
    </submittedName>
</protein>
<name>A0A9Q9DDQ4_ENSAD</name>
<gene>
    <name evidence="2" type="ORF">NE863_34660</name>
</gene>
<evidence type="ECO:0000313" key="2">
    <source>
        <dbReference type="EMBL" id="USJ27566.1"/>
    </source>
</evidence>
<keyword evidence="2" id="KW-0614">Plasmid</keyword>
<dbReference type="InterPro" id="IPR002514">
    <property type="entry name" value="Transposase_8"/>
</dbReference>
<sequence>MSHAENPMSDSVNQPRTFEVLTAAPVRARRKPRDWPDEEKERLIAETLLPGANVSAIARAEGLDPSQLYGWRRKALSSGMVAPLTEAAKTEVKFARVEPVASSTVEIVIGDVVVRVAGDIESDHLAKILRAVRKA</sequence>
<dbReference type="Proteomes" id="UP001055460">
    <property type="component" value="Plasmid pB"/>
</dbReference>
<geneLocation type="plasmid" evidence="2 3">
    <name>pB</name>
</geneLocation>
<organism evidence="2 3">
    <name type="scientific">Ensifer adhaerens</name>
    <name type="common">Sinorhizobium morelense</name>
    <dbReference type="NCBI Taxonomy" id="106592"/>
    <lineage>
        <taxon>Bacteria</taxon>
        <taxon>Pseudomonadati</taxon>
        <taxon>Pseudomonadota</taxon>
        <taxon>Alphaproteobacteria</taxon>
        <taxon>Hyphomicrobiales</taxon>
        <taxon>Rhizobiaceae</taxon>
        <taxon>Sinorhizobium/Ensifer group</taxon>
        <taxon>Ensifer</taxon>
    </lineage>
</organism>
<dbReference type="EMBL" id="CP098809">
    <property type="protein sequence ID" value="USJ27566.1"/>
    <property type="molecule type" value="Genomic_DNA"/>
</dbReference>
<reference evidence="2" key="1">
    <citation type="submission" date="2022-06" db="EMBL/GenBank/DDBJ databases">
        <title>Physiological and biochemical characterization and genomic elucidation of a strain of the genus Ensifer adhaerens M8 that combines arsenic oxidation and chromium reduction.</title>
        <authorList>
            <person name="Li X."/>
            <person name="Yu c."/>
        </authorList>
    </citation>
    <scope>NUCLEOTIDE SEQUENCE</scope>
    <source>
        <strain evidence="2">M8</strain>
        <plasmid evidence="2">pB</plasmid>
    </source>
</reference>
<dbReference type="AlphaFoldDB" id="A0A9Q9DDQ4"/>
<dbReference type="GO" id="GO:0006313">
    <property type="term" value="P:DNA transposition"/>
    <property type="evidence" value="ECO:0007669"/>
    <property type="project" value="InterPro"/>
</dbReference>
<dbReference type="GO" id="GO:0004803">
    <property type="term" value="F:transposase activity"/>
    <property type="evidence" value="ECO:0007669"/>
    <property type="project" value="InterPro"/>
</dbReference>
<feature type="region of interest" description="Disordered" evidence="1">
    <location>
        <begin position="1"/>
        <end position="20"/>
    </location>
</feature>
<dbReference type="PANTHER" id="PTHR37936">
    <property type="entry name" value="TRANSPOSASE INSC FOR INSERTION ELEMENT IS2A-RELATED"/>
    <property type="match status" value="1"/>
</dbReference>